<feature type="chain" id="PRO_5004546771" evidence="3">
    <location>
        <begin position="19"/>
        <end position="846"/>
    </location>
</feature>
<evidence type="ECO:0000259" key="4">
    <source>
        <dbReference type="Pfam" id="PF23598"/>
    </source>
</evidence>
<dbReference type="InterPro" id="IPR032675">
    <property type="entry name" value="LRR_dom_sf"/>
</dbReference>
<evidence type="ECO:0000256" key="3">
    <source>
        <dbReference type="SAM" id="SignalP"/>
    </source>
</evidence>
<dbReference type="InParanoid" id="S7W9N4"/>
<evidence type="ECO:0000313" key="5">
    <source>
        <dbReference type="EMBL" id="EPR79625.1"/>
    </source>
</evidence>
<dbReference type="STRING" id="1358809.S7W9N4"/>
<dbReference type="VEuPathDB" id="MicrosporidiaDB:SLOPH_1325"/>
<organism evidence="5 6">
    <name type="scientific">Spraguea lophii (strain 42_110)</name>
    <name type="common">Microsporidian parasite</name>
    <dbReference type="NCBI Taxonomy" id="1358809"/>
    <lineage>
        <taxon>Eukaryota</taxon>
        <taxon>Fungi</taxon>
        <taxon>Fungi incertae sedis</taxon>
        <taxon>Microsporidia</taxon>
        <taxon>Spragueidae</taxon>
        <taxon>Spraguea</taxon>
    </lineage>
</organism>
<evidence type="ECO:0000313" key="6">
    <source>
        <dbReference type="Proteomes" id="UP000014978"/>
    </source>
</evidence>
<dbReference type="PROSITE" id="PS51450">
    <property type="entry name" value="LRR"/>
    <property type="match status" value="3"/>
</dbReference>
<proteinExistence type="predicted"/>
<accession>S7W9N4</accession>
<reference evidence="6" key="1">
    <citation type="journal article" date="2013" name="PLoS Genet.">
        <title>The genome of Spraguea lophii and the basis of host-microsporidian interactions.</title>
        <authorList>
            <person name="Campbell S.E."/>
            <person name="Williams T.A."/>
            <person name="Yousuf A."/>
            <person name="Soanes D.M."/>
            <person name="Paszkiewicz K.H."/>
            <person name="Williams B.A.P."/>
        </authorList>
    </citation>
    <scope>NUCLEOTIDE SEQUENCE [LARGE SCALE GENOMIC DNA]</scope>
    <source>
        <strain evidence="6">42_110</strain>
    </source>
</reference>
<dbReference type="Gene3D" id="3.80.10.10">
    <property type="entry name" value="Ribonuclease Inhibitor"/>
    <property type="match status" value="4"/>
</dbReference>
<protein>
    <submittedName>
        <fullName evidence="5">Leucine rich repeat protein</fullName>
    </submittedName>
</protein>
<dbReference type="SUPFAM" id="SSF52058">
    <property type="entry name" value="L domain-like"/>
    <property type="match status" value="2"/>
</dbReference>
<keyword evidence="1" id="KW-0433">Leucine-rich repeat</keyword>
<dbReference type="Pfam" id="PF23598">
    <property type="entry name" value="LRR_14"/>
    <property type="match status" value="1"/>
</dbReference>
<dbReference type="OrthoDB" id="2021138at2759"/>
<evidence type="ECO:0000256" key="2">
    <source>
        <dbReference type="ARBA" id="ARBA00022737"/>
    </source>
</evidence>
<dbReference type="PANTHER" id="PTHR48051">
    <property type="match status" value="1"/>
</dbReference>
<dbReference type="GO" id="GO:0005737">
    <property type="term" value="C:cytoplasm"/>
    <property type="evidence" value="ECO:0007669"/>
    <property type="project" value="TreeGrafter"/>
</dbReference>
<dbReference type="HOGENOM" id="CLU_016141_0_0_1"/>
<keyword evidence="3" id="KW-0732">Signal</keyword>
<keyword evidence="2" id="KW-0677">Repeat</keyword>
<gene>
    <name evidence="5" type="ORF">SLOPH_1325</name>
</gene>
<dbReference type="InterPro" id="IPR001611">
    <property type="entry name" value="Leu-rich_rpt"/>
</dbReference>
<feature type="domain" description="Disease resistance R13L4/SHOC-2-like LRR" evidence="4">
    <location>
        <begin position="82"/>
        <end position="369"/>
    </location>
</feature>
<dbReference type="EMBL" id="ATCN01000177">
    <property type="protein sequence ID" value="EPR79625.1"/>
    <property type="molecule type" value="Genomic_DNA"/>
</dbReference>
<dbReference type="Proteomes" id="UP000014978">
    <property type="component" value="Unassembled WGS sequence"/>
</dbReference>
<comment type="caution">
    <text evidence="5">The sequence shown here is derived from an EMBL/GenBank/DDBJ whole genome shotgun (WGS) entry which is preliminary data.</text>
</comment>
<dbReference type="InterPro" id="IPR050216">
    <property type="entry name" value="LRR_domain-containing"/>
</dbReference>
<dbReference type="SMART" id="SM00369">
    <property type="entry name" value="LRR_TYP"/>
    <property type="match status" value="7"/>
</dbReference>
<keyword evidence="6" id="KW-1185">Reference proteome</keyword>
<feature type="signal peptide" evidence="3">
    <location>
        <begin position="1"/>
        <end position="18"/>
    </location>
</feature>
<sequence length="846" mass="99068">MLFISFLQIIFYFVFKNAAEIRENRNSSISLVKQFLDKDKFDCDEQAKFISNLISNENCYVLYLDDMKLTAKIKTNQQAIIFPEILCTMTLIKELTVENCGIESIPNALSDLQNLRYLNLSGNKFTKIPEVIFKILNLAELYMRNNFITYISGNIKSLCYLQTLDLDDNYLKSVCSDFQYLFLLEQFSISNNNHNKRRTGKDNHIFEKSLENLPRFLSVFTANNISINNLYEGVFLPFVKTISLRNNSLSIMPRILEKFDSLKILDLSFNNFIQIPKELFSLNNLEKLILDDNSIHIAILEIGYFKNLKYLSIKKNKMSELSLYEGALPNISKLYLGDNTLKVIKIHPLNLRDRFSDIFELFKNLNCLEITFKYKDQIKCLDYFKNISWLKLSFEEELGDNKQCIENSFKLFLGFQNLKTIKLNNSGLVNIPEVFSHIPTLKKLDLSNNMIRTITENEIKLDLYVLNLNHNQIQTLCTKFFFLSNIKKIYLSHNNLSLIPPFNGIWAPERILTLDNNPLNPFSTSEHMGILEIPPTYVENIIIIGMDKFYINFKAMLESSMFKTKNPKYKWDVDKIRTLKSIDVEKHSFEYNDLKIFFIRLISHLDNTDLIVRFVKYFNVLYKEETEQTENKTNEILQNVIKDYFESLILILQDKNPEEIKDVLNTIGSLLGMSYCQQLIILIQIIQRYKVIEQNTIILIVSILLNRFKNDAFKYVTTSNTYKDNSKILEYWKARLFLPIGFEQEPVPQVPAIPFDMLKFEDYVIFQIFKKFSVNKTVNELKPIINSSSECVIKMTKLLYSKNLNNTVRLNTFFIFEEVNNVPVVIGIHEEGITEYLLLEKFIISC</sequence>
<dbReference type="InterPro" id="IPR055414">
    <property type="entry name" value="LRR_R13L4/SHOC2-like"/>
</dbReference>
<dbReference type="PANTHER" id="PTHR48051:SF45">
    <property type="entry name" value="LEUCINE-RICH REPEAT PROTEIN SHOC-2-LIKE"/>
    <property type="match status" value="1"/>
</dbReference>
<dbReference type="InterPro" id="IPR003591">
    <property type="entry name" value="Leu-rich_rpt_typical-subtyp"/>
</dbReference>
<dbReference type="AlphaFoldDB" id="S7W9N4"/>
<name>S7W9N4_SPRLO</name>
<evidence type="ECO:0000256" key="1">
    <source>
        <dbReference type="ARBA" id="ARBA00022614"/>
    </source>
</evidence>